<feature type="transmembrane region" description="Helical" evidence="1">
    <location>
        <begin position="14"/>
        <end position="35"/>
    </location>
</feature>
<feature type="transmembrane region" description="Helical" evidence="1">
    <location>
        <begin position="47"/>
        <end position="72"/>
    </location>
</feature>
<reference evidence="2" key="1">
    <citation type="submission" date="2019-08" db="EMBL/GenBank/DDBJ databases">
        <authorList>
            <person name="Kucharzyk K."/>
            <person name="Murdoch R.W."/>
            <person name="Higgins S."/>
            <person name="Loffler F."/>
        </authorList>
    </citation>
    <scope>NUCLEOTIDE SEQUENCE</scope>
</reference>
<evidence type="ECO:0000313" key="2">
    <source>
        <dbReference type="EMBL" id="MPN33381.1"/>
    </source>
</evidence>
<keyword evidence="1" id="KW-0812">Transmembrane</keyword>
<sequence>MLQTRRLLAFSSRVHTYTLLLDLFFFLVYILGSFFSVDPSFVTLLQFMLHLISWTSLLFGFWILVFSVVVWVSDRIFPFSTAILTVLRMLAVFALSLVVALLEQVIQHGLVVSL</sequence>
<dbReference type="AlphaFoldDB" id="A0A645H2W5"/>
<organism evidence="2">
    <name type="scientific">bioreactor metagenome</name>
    <dbReference type="NCBI Taxonomy" id="1076179"/>
    <lineage>
        <taxon>unclassified sequences</taxon>
        <taxon>metagenomes</taxon>
        <taxon>ecological metagenomes</taxon>
    </lineage>
</organism>
<protein>
    <submittedName>
        <fullName evidence="2">Uncharacterized protein</fullName>
    </submittedName>
</protein>
<dbReference type="EMBL" id="VSSQ01085864">
    <property type="protein sequence ID" value="MPN33381.1"/>
    <property type="molecule type" value="Genomic_DNA"/>
</dbReference>
<name>A0A645H2W5_9ZZZZ</name>
<comment type="caution">
    <text evidence="2">The sequence shown here is derived from an EMBL/GenBank/DDBJ whole genome shotgun (WGS) entry which is preliminary data.</text>
</comment>
<accession>A0A645H2W5</accession>
<keyword evidence="1" id="KW-0472">Membrane</keyword>
<feature type="transmembrane region" description="Helical" evidence="1">
    <location>
        <begin position="79"/>
        <end position="102"/>
    </location>
</feature>
<evidence type="ECO:0000256" key="1">
    <source>
        <dbReference type="SAM" id="Phobius"/>
    </source>
</evidence>
<gene>
    <name evidence="2" type="ORF">SDC9_180867</name>
</gene>
<keyword evidence="1" id="KW-1133">Transmembrane helix</keyword>
<proteinExistence type="predicted"/>